<dbReference type="Gene3D" id="1.20.1280.50">
    <property type="match status" value="1"/>
</dbReference>
<dbReference type="eggNOG" id="KOG0274">
    <property type="taxonomic scope" value="Eukaryota"/>
</dbReference>
<dbReference type="InterPro" id="IPR020472">
    <property type="entry name" value="WD40_PAC1"/>
</dbReference>
<dbReference type="HOGENOM" id="CLU_486989_0_0_1"/>
<dbReference type="SMART" id="SM00256">
    <property type="entry name" value="FBOX"/>
    <property type="match status" value="1"/>
</dbReference>
<dbReference type="InterPro" id="IPR036047">
    <property type="entry name" value="F-box-like_dom_sf"/>
</dbReference>
<proteinExistence type="predicted"/>
<dbReference type="SMART" id="SM00320">
    <property type="entry name" value="WD40"/>
    <property type="match status" value="7"/>
</dbReference>
<evidence type="ECO:0000256" key="4">
    <source>
        <dbReference type="SAM" id="MobiDB-lite"/>
    </source>
</evidence>
<feature type="repeat" description="WD" evidence="3">
    <location>
        <begin position="112"/>
        <end position="145"/>
    </location>
</feature>
<feature type="region of interest" description="Disordered" evidence="4">
    <location>
        <begin position="1"/>
        <end position="22"/>
    </location>
</feature>
<dbReference type="OrthoDB" id="190105at2759"/>
<evidence type="ECO:0000313" key="6">
    <source>
        <dbReference type="EMBL" id="EFJ24191.1"/>
    </source>
</evidence>
<dbReference type="InterPro" id="IPR036322">
    <property type="entry name" value="WD40_repeat_dom_sf"/>
</dbReference>
<dbReference type="PROSITE" id="PS50082">
    <property type="entry name" value="WD_REPEATS_2"/>
    <property type="match status" value="2"/>
</dbReference>
<dbReference type="Pfam" id="PF12937">
    <property type="entry name" value="F-box-like"/>
    <property type="match status" value="1"/>
</dbReference>
<dbReference type="InterPro" id="IPR019775">
    <property type="entry name" value="WD40_repeat_CS"/>
</dbReference>
<sequence>MEERHGARPQHQVSSSSGGSYAHPPECRIIDLPPVVILEIFRHLDPRELSVVACVCPLFRILASDSHGWKEYYCERWGLPGAVAPAHEWKQLYVARETRCKALLGRFKLDLLCGHTETVRAVRLVPARNLVVSAGYDSSVRIWDVGDGLPAAWSQPLGETIRAVAVDGELLAVGGSSVVRVWHASPGCSHLFDLARNSSGRFLRGHSGPVTCLGLDARALYSGSWDMTVKIWKRHRLEKFSQSLHHSDWVWGLVARGECVLSTSGSDAYSWDVETGALLRFRPCVHRGNALAVEGSRTGSFLITGGEDGAVRVFDNRIPPSVTLAGECSENDAVAAWLPHSAAVNSLAFDDPSLVSASADGSIALMDLRHVMRKGSIKSRAAATVKRPYTCVVKGDTVQRMLSSGGSCAYSVDIGSDRIVSAGEGTAIKVWDFSQALEFEKKTQALRSVRREQRAQRKLAIKNRRKE</sequence>
<organism evidence="7">
    <name type="scientific">Selaginella moellendorffii</name>
    <name type="common">Spikemoss</name>
    <dbReference type="NCBI Taxonomy" id="88036"/>
    <lineage>
        <taxon>Eukaryota</taxon>
        <taxon>Viridiplantae</taxon>
        <taxon>Streptophyta</taxon>
        <taxon>Embryophyta</taxon>
        <taxon>Tracheophyta</taxon>
        <taxon>Lycopodiopsida</taxon>
        <taxon>Selaginellales</taxon>
        <taxon>Selaginellaceae</taxon>
        <taxon>Selaginella</taxon>
    </lineage>
</organism>
<dbReference type="InterPro" id="IPR001680">
    <property type="entry name" value="WD40_rpt"/>
</dbReference>
<dbReference type="PROSITE" id="PS00678">
    <property type="entry name" value="WD_REPEATS_1"/>
    <property type="match status" value="1"/>
</dbReference>
<dbReference type="SUPFAM" id="SSF81383">
    <property type="entry name" value="F-box domain"/>
    <property type="match status" value="1"/>
</dbReference>
<dbReference type="InterPro" id="IPR015943">
    <property type="entry name" value="WD40/YVTN_repeat-like_dom_sf"/>
</dbReference>
<dbReference type="PROSITE" id="PS50181">
    <property type="entry name" value="FBOX"/>
    <property type="match status" value="1"/>
</dbReference>
<dbReference type="EMBL" id="GL377590">
    <property type="protein sequence ID" value="EFJ24191.1"/>
    <property type="molecule type" value="Genomic_DNA"/>
</dbReference>
<dbReference type="Pfam" id="PF00400">
    <property type="entry name" value="WD40"/>
    <property type="match status" value="4"/>
</dbReference>
<accession>D8RUD9</accession>
<dbReference type="Gene3D" id="2.130.10.10">
    <property type="entry name" value="YVTN repeat-like/Quinoprotein amine dehydrogenase"/>
    <property type="match status" value="2"/>
</dbReference>
<dbReference type="AlphaFoldDB" id="D8RUD9"/>
<dbReference type="PANTHER" id="PTHR19855">
    <property type="entry name" value="WD40 REPEAT PROTEIN 12, 37"/>
    <property type="match status" value="1"/>
</dbReference>
<dbReference type="InterPro" id="IPR001810">
    <property type="entry name" value="F-box_dom"/>
</dbReference>
<evidence type="ECO:0000256" key="2">
    <source>
        <dbReference type="ARBA" id="ARBA00022737"/>
    </source>
</evidence>
<name>D8RUD9_SELML</name>
<reference evidence="6 7" key="1">
    <citation type="journal article" date="2011" name="Science">
        <title>The Selaginella genome identifies genetic changes associated with the evolution of vascular plants.</title>
        <authorList>
            <person name="Banks J.A."/>
            <person name="Nishiyama T."/>
            <person name="Hasebe M."/>
            <person name="Bowman J.L."/>
            <person name="Gribskov M."/>
            <person name="dePamphilis C."/>
            <person name="Albert V.A."/>
            <person name="Aono N."/>
            <person name="Aoyama T."/>
            <person name="Ambrose B.A."/>
            <person name="Ashton N.W."/>
            <person name="Axtell M.J."/>
            <person name="Barker E."/>
            <person name="Barker M.S."/>
            <person name="Bennetzen J.L."/>
            <person name="Bonawitz N.D."/>
            <person name="Chapple C."/>
            <person name="Cheng C."/>
            <person name="Correa L.G."/>
            <person name="Dacre M."/>
            <person name="DeBarry J."/>
            <person name="Dreyer I."/>
            <person name="Elias M."/>
            <person name="Engstrom E.M."/>
            <person name="Estelle M."/>
            <person name="Feng L."/>
            <person name="Finet C."/>
            <person name="Floyd S.K."/>
            <person name="Frommer W.B."/>
            <person name="Fujita T."/>
            <person name="Gramzow L."/>
            <person name="Gutensohn M."/>
            <person name="Harholt J."/>
            <person name="Hattori M."/>
            <person name="Heyl A."/>
            <person name="Hirai T."/>
            <person name="Hiwatashi Y."/>
            <person name="Ishikawa M."/>
            <person name="Iwata M."/>
            <person name="Karol K.G."/>
            <person name="Koehler B."/>
            <person name="Kolukisaoglu U."/>
            <person name="Kubo M."/>
            <person name="Kurata T."/>
            <person name="Lalonde S."/>
            <person name="Li K."/>
            <person name="Li Y."/>
            <person name="Litt A."/>
            <person name="Lyons E."/>
            <person name="Manning G."/>
            <person name="Maruyama T."/>
            <person name="Michael T.P."/>
            <person name="Mikami K."/>
            <person name="Miyazaki S."/>
            <person name="Morinaga S."/>
            <person name="Murata T."/>
            <person name="Mueller-Roeber B."/>
            <person name="Nelson D.R."/>
            <person name="Obara M."/>
            <person name="Oguri Y."/>
            <person name="Olmstead R.G."/>
            <person name="Onodera N."/>
            <person name="Petersen B.L."/>
            <person name="Pils B."/>
            <person name="Prigge M."/>
            <person name="Rensing S.A."/>
            <person name="Riano-Pachon D.M."/>
            <person name="Roberts A.W."/>
            <person name="Sato Y."/>
            <person name="Scheller H.V."/>
            <person name="Schulz B."/>
            <person name="Schulz C."/>
            <person name="Shakirov E.V."/>
            <person name="Shibagaki N."/>
            <person name="Shinohara N."/>
            <person name="Shippen D.E."/>
            <person name="Soerensen I."/>
            <person name="Sotooka R."/>
            <person name="Sugimoto N."/>
            <person name="Sugita M."/>
            <person name="Sumikawa N."/>
            <person name="Tanurdzic M."/>
            <person name="Theissen G."/>
            <person name="Ulvskov P."/>
            <person name="Wakazuki S."/>
            <person name="Weng J.K."/>
            <person name="Willats W.W."/>
            <person name="Wipf D."/>
            <person name="Wolf P.G."/>
            <person name="Yang L."/>
            <person name="Zimmer A.D."/>
            <person name="Zhu Q."/>
            <person name="Mitros T."/>
            <person name="Hellsten U."/>
            <person name="Loque D."/>
            <person name="Otillar R."/>
            <person name="Salamov A."/>
            <person name="Schmutz J."/>
            <person name="Shapiro H."/>
            <person name="Lindquist E."/>
            <person name="Lucas S."/>
            <person name="Rokhsar D."/>
            <person name="Grigoriev I.V."/>
        </authorList>
    </citation>
    <scope>NUCLEOTIDE SEQUENCE [LARGE SCALE GENOMIC DNA]</scope>
</reference>
<dbReference type="Gramene" id="EFJ24191">
    <property type="protein sequence ID" value="EFJ24191"/>
    <property type="gene ID" value="SELMODRAFT_102307"/>
</dbReference>
<evidence type="ECO:0000256" key="3">
    <source>
        <dbReference type="PROSITE-ProRule" id="PRU00221"/>
    </source>
</evidence>
<dbReference type="Proteomes" id="UP000001514">
    <property type="component" value="Unassembled WGS sequence"/>
</dbReference>
<keyword evidence="1 3" id="KW-0853">WD repeat</keyword>
<keyword evidence="7" id="KW-1185">Reference proteome</keyword>
<dbReference type="InParanoid" id="D8RUD9"/>
<keyword evidence="2" id="KW-0677">Repeat</keyword>
<dbReference type="PRINTS" id="PR00320">
    <property type="entry name" value="GPROTEINBRPT"/>
</dbReference>
<dbReference type="KEGG" id="smo:SELMODRAFT_102307"/>
<dbReference type="OMA" id="FRVWEHE"/>
<evidence type="ECO:0000313" key="7">
    <source>
        <dbReference type="Proteomes" id="UP000001514"/>
    </source>
</evidence>
<evidence type="ECO:0000256" key="1">
    <source>
        <dbReference type="ARBA" id="ARBA00022574"/>
    </source>
</evidence>
<dbReference type="PROSITE" id="PS50294">
    <property type="entry name" value="WD_REPEATS_REGION"/>
    <property type="match status" value="2"/>
</dbReference>
<dbReference type="PANTHER" id="PTHR19855:SF19">
    <property type="entry name" value="OS04G0619700 PROTEIN"/>
    <property type="match status" value="1"/>
</dbReference>
<dbReference type="FunCoup" id="D8RUD9">
    <property type="interactions" value="1020"/>
</dbReference>
<evidence type="ECO:0000259" key="5">
    <source>
        <dbReference type="PROSITE" id="PS50181"/>
    </source>
</evidence>
<dbReference type="STRING" id="88036.D8RUD9"/>
<dbReference type="SUPFAM" id="SSF50978">
    <property type="entry name" value="WD40 repeat-like"/>
    <property type="match status" value="1"/>
</dbReference>
<gene>
    <name evidence="6" type="ORF">SELMODRAFT_102307</name>
</gene>
<feature type="repeat" description="WD" evidence="3">
    <location>
        <begin position="203"/>
        <end position="233"/>
    </location>
</feature>
<feature type="domain" description="F-box" evidence="5">
    <location>
        <begin position="26"/>
        <end position="72"/>
    </location>
</feature>
<protein>
    <recommendedName>
        <fullName evidence="5">F-box domain-containing protein</fullName>
    </recommendedName>
</protein>